<dbReference type="Proteomes" id="UP000547444">
    <property type="component" value="Unassembled WGS sequence"/>
</dbReference>
<accession>A0A7X5ZE46</accession>
<name>A0A7X5ZE46_9MYCO</name>
<feature type="compositionally biased region" description="Pro residues" evidence="1">
    <location>
        <begin position="433"/>
        <end position="464"/>
    </location>
</feature>
<feature type="domain" description="Mce/MlaD" evidence="3">
    <location>
        <begin position="41"/>
        <end position="113"/>
    </location>
</feature>
<protein>
    <submittedName>
        <fullName evidence="4">Virulence factor Mce-like protein</fullName>
    </submittedName>
</protein>
<gene>
    <name evidence="4" type="ORF">FHU31_003737</name>
</gene>
<keyword evidence="2" id="KW-0812">Transmembrane</keyword>
<keyword evidence="2" id="KW-0472">Membrane</keyword>
<feature type="compositionally biased region" description="Low complexity" evidence="1">
    <location>
        <begin position="465"/>
        <end position="476"/>
    </location>
</feature>
<dbReference type="Pfam" id="PF02470">
    <property type="entry name" value="MlaD"/>
    <property type="match status" value="1"/>
</dbReference>
<feature type="transmembrane region" description="Helical" evidence="2">
    <location>
        <begin position="12"/>
        <end position="31"/>
    </location>
</feature>
<organism evidence="4 5">
    <name type="scientific">Mycolicibacterium fluoranthenivorans</name>
    <dbReference type="NCBI Taxonomy" id="258505"/>
    <lineage>
        <taxon>Bacteria</taxon>
        <taxon>Bacillati</taxon>
        <taxon>Actinomycetota</taxon>
        <taxon>Actinomycetes</taxon>
        <taxon>Mycobacteriales</taxon>
        <taxon>Mycobacteriaceae</taxon>
        <taxon>Mycolicibacterium</taxon>
    </lineage>
</organism>
<dbReference type="NCBIfam" id="TIGR00996">
    <property type="entry name" value="Mtu_fam_mce"/>
    <property type="match status" value="1"/>
</dbReference>
<evidence type="ECO:0000256" key="2">
    <source>
        <dbReference type="SAM" id="Phobius"/>
    </source>
</evidence>
<dbReference type="GO" id="GO:0005576">
    <property type="term" value="C:extracellular region"/>
    <property type="evidence" value="ECO:0007669"/>
    <property type="project" value="TreeGrafter"/>
</dbReference>
<keyword evidence="5" id="KW-1185">Reference proteome</keyword>
<dbReference type="InterPro" id="IPR003399">
    <property type="entry name" value="Mce/MlaD"/>
</dbReference>
<dbReference type="InterPro" id="IPR005693">
    <property type="entry name" value="Mce"/>
</dbReference>
<reference evidence="4 5" key="1">
    <citation type="submission" date="2020-03" db="EMBL/GenBank/DDBJ databases">
        <title>Sequencing the genomes of 1000 actinobacteria strains.</title>
        <authorList>
            <person name="Klenk H.-P."/>
        </authorList>
    </citation>
    <scope>NUCLEOTIDE SEQUENCE [LARGE SCALE GENOMIC DNA]</scope>
    <source>
        <strain evidence="4 5">DSM 44556</strain>
    </source>
</reference>
<sequence>MLTRLIRTQLVIFSVASIIGMAVMIVVYLQAPTLLGVGRMTVTLQLPATGGLYQFSNVTYRGVQIGKVTEVRPTRDGAEATLSLQTAPQIPADLHAAVLSVSAVGEQYVDLQPRHESGPYLRDGSVIPAPQASIPQAVGPMLDQVSALIGSIPKEKIRPLLDETFKGFNGSGSDIGSLLDSSSRLIADANAAADQTHTLIDDSGPLLSGQAESVEAIRTWAHSIAGISETLVNDDPQVRILLKDGPGAADEASRLFNQVKPTLPLLLANLVSIGQVAVTYHPSLEQLLVLLPPVVASTRAYGAPKNNPTGMSLGDFTLNIGDPPACTVGFLPPSSWRSPEDTSDIDTPDGLYCKLPQDSPIGVRGARNYPCMGNPGKRAPTVEICNSDKPYEPLAMRQHALGPYPIDPNLLAQGVGPDSRVDRDSMIYGPLEGTPPPPVAATPAPAQAPPSAGPATPDAPPAPGVTPAAPSGFSSNGSGGPAVAIATYDPRTGRYATPDGAVYRQADLVPHTGERSWKDLFPS</sequence>
<evidence type="ECO:0000313" key="4">
    <source>
        <dbReference type="EMBL" id="NIH96747.1"/>
    </source>
</evidence>
<feature type="region of interest" description="Disordered" evidence="1">
    <location>
        <begin position="411"/>
        <end position="485"/>
    </location>
</feature>
<proteinExistence type="predicted"/>
<dbReference type="EMBL" id="JAANOW010000002">
    <property type="protein sequence ID" value="NIH96747.1"/>
    <property type="molecule type" value="Genomic_DNA"/>
</dbReference>
<dbReference type="AlphaFoldDB" id="A0A7X5ZE46"/>
<evidence type="ECO:0000259" key="3">
    <source>
        <dbReference type="Pfam" id="PF02470"/>
    </source>
</evidence>
<dbReference type="InterPro" id="IPR052336">
    <property type="entry name" value="MlaD_Phospholipid_Transporter"/>
</dbReference>
<dbReference type="RefSeq" id="WP_167161290.1">
    <property type="nucleotide sequence ID" value="NZ_JAANOW010000002.1"/>
</dbReference>
<keyword evidence="2" id="KW-1133">Transmembrane helix</keyword>
<evidence type="ECO:0000313" key="5">
    <source>
        <dbReference type="Proteomes" id="UP000547444"/>
    </source>
</evidence>
<evidence type="ECO:0000256" key="1">
    <source>
        <dbReference type="SAM" id="MobiDB-lite"/>
    </source>
</evidence>
<comment type="caution">
    <text evidence="4">The sequence shown here is derived from an EMBL/GenBank/DDBJ whole genome shotgun (WGS) entry which is preliminary data.</text>
</comment>
<dbReference type="PANTHER" id="PTHR33371">
    <property type="entry name" value="INTERMEMBRANE PHOSPHOLIPID TRANSPORT SYSTEM BINDING PROTEIN MLAD-RELATED"/>
    <property type="match status" value="1"/>
</dbReference>
<dbReference type="PANTHER" id="PTHR33371:SF16">
    <property type="entry name" value="MCE-FAMILY PROTEIN MCE3F"/>
    <property type="match status" value="1"/>
</dbReference>